<proteinExistence type="predicted"/>
<protein>
    <submittedName>
        <fullName evidence="2">C2H2-type domain-containing protein</fullName>
    </submittedName>
</protein>
<reference evidence="1" key="1">
    <citation type="submission" date="2012-09" db="EMBL/GenBank/DDBJ databases">
        <authorList>
            <person name="Martin A.A."/>
        </authorList>
    </citation>
    <scope>NUCLEOTIDE SEQUENCE</scope>
</reference>
<reference evidence="2" key="2">
    <citation type="submission" date="2017-02" db="UniProtKB">
        <authorList>
            <consortium name="WormBaseParasite"/>
        </authorList>
    </citation>
    <scope>IDENTIFICATION</scope>
</reference>
<dbReference type="STRING" id="6313.A0A0K0D9H2"/>
<dbReference type="WBParaSite" id="ACAC_0000677501-mRNA-1">
    <property type="protein sequence ID" value="ACAC_0000677501-mRNA-1"/>
    <property type="gene ID" value="ACAC_0000677501"/>
</dbReference>
<accession>A0A0K0D9H2</accession>
<sequence>MNSTANEDRIRSLLVRNDSTSATLIVQRLLYLVGKCDIDRATCCIPMCGRVFTTVEVLAWHMSYSHHDLSLKSAYGTLCFVCGIRMYTVKLGKNSNCTTEVFSVHQYFRVKWAIL</sequence>
<name>A0A0K0D9H2_ANGCA</name>
<organism evidence="1 2">
    <name type="scientific">Angiostrongylus cantonensis</name>
    <name type="common">Rat lungworm</name>
    <dbReference type="NCBI Taxonomy" id="6313"/>
    <lineage>
        <taxon>Eukaryota</taxon>
        <taxon>Metazoa</taxon>
        <taxon>Ecdysozoa</taxon>
        <taxon>Nematoda</taxon>
        <taxon>Chromadorea</taxon>
        <taxon>Rhabditida</taxon>
        <taxon>Rhabditina</taxon>
        <taxon>Rhabditomorpha</taxon>
        <taxon>Strongyloidea</taxon>
        <taxon>Metastrongylidae</taxon>
        <taxon>Angiostrongylus</taxon>
    </lineage>
</organism>
<dbReference type="AlphaFoldDB" id="A0A0K0D9H2"/>
<evidence type="ECO:0000313" key="1">
    <source>
        <dbReference type="Proteomes" id="UP000035642"/>
    </source>
</evidence>
<keyword evidence="1" id="KW-1185">Reference proteome</keyword>
<dbReference type="Proteomes" id="UP000035642">
    <property type="component" value="Unassembled WGS sequence"/>
</dbReference>
<evidence type="ECO:0000313" key="2">
    <source>
        <dbReference type="WBParaSite" id="ACAC_0000677501-mRNA-1"/>
    </source>
</evidence>